<dbReference type="Proteomes" id="UP001243286">
    <property type="component" value="Unassembled WGS sequence"/>
</dbReference>
<dbReference type="InterPro" id="IPR007137">
    <property type="entry name" value="DUF348"/>
</dbReference>
<dbReference type="InterPro" id="IPR010611">
    <property type="entry name" value="3D_dom"/>
</dbReference>
<name>A0ABT6R501_9BACL</name>
<feature type="transmembrane region" description="Helical" evidence="2">
    <location>
        <begin position="6"/>
        <end position="24"/>
    </location>
</feature>
<keyword evidence="2" id="KW-0472">Membrane</keyword>
<dbReference type="PROSITE" id="PS51109">
    <property type="entry name" value="G5"/>
    <property type="match status" value="1"/>
</dbReference>
<accession>A0ABT6R501</accession>
<dbReference type="InterPro" id="IPR059180">
    <property type="entry name" value="3D_YorM"/>
</dbReference>
<dbReference type="InterPro" id="IPR051933">
    <property type="entry name" value="Resuscitation_pf_RpfB"/>
</dbReference>
<dbReference type="InterPro" id="IPR036908">
    <property type="entry name" value="RlpA-like_sf"/>
</dbReference>
<keyword evidence="2" id="KW-0812">Transmembrane</keyword>
<evidence type="ECO:0000256" key="2">
    <source>
        <dbReference type="SAM" id="Phobius"/>
    </source>
</evidence>
<dbReference type="Pfam" id="PF06725">
    <property type="entry name" value="3D"/>
    <property type="match status" value="1"/>
</dbReference>
<comment type="caution">
    <text evidence="4">The sequence shown here is derived from an EMBL/GenBank/DDBJ whole genome shotgun (WGS) entry which is preliminary data.</text>
</comment>
<dbReference type="Pfam" id="PF03990">
    <property type="entry name" value="DUF348"/>
    <property type="match status" value="3"/>
</dbReference>
<evidence type="ECO:0000313" key="5">
    <source>
        <dbReference type="Proteomes" id="UP001243286"/>
    </source>
</evidence>
<dbReference type="EMBL" id="JASBQV010000023">
    <property type="protein sequence ID" value="MDI3235893.1"/>
    <property type="molecule type" value="Genomic_DNA"/>
</dbReference>
<dbReference type="PANTHER" id="PTHR39160:SF4">
    <property type="entry name" value="RESUSCITATION-PROMOTING FACTOR RPFB"/>
    <property type="match status" value="1"/>
</dbReference>
<proteinExistence type="predicted"/>
<dbReference type="RefSeq" id="WP_282356880.1">
    <property type="nucleotide sequence ID" value="NZ_JASBQV010000023.1"/>
</dbReference>
<dbReference type="Gene3D" id="2.20.230.10">
    <property type="entry name" value="Resuscitation-promoting factor rpfb"/>
    <property type="match status" value="1"/>
</dbReference>
<keyword evidence="5" id="KW-1185">Reference proteome</keyword>
<feature type="domain" description="G5" evidence="3">
    <location>
        <begin position="197"/>
        <end position="277"/>
    </location>
</feature>
<organism evidence="4 5">
    <name type="scientific">Exiguobacterium antarcticum</name>
    <dbReference type="NCBI Taxonomy" id="132920"/>
    <lineage>
        <taxon>Bacteria</taxon>
        <taxon>Bacillati</taxon>
        <taxon>Bacillota</taxon>
        <taxon>Bacilli</taxon>
        <taxon>Bacillales</taxon>
        <taxon>Bacillales Family XII. Incertae Sedis</taxon>
        <taxon>Exiguobacterium</taxon>
    </lineage>
</organism>
<sequence>MIRSIAYMTIGCTLLLIASVLYLAMDHPRDITIMVDGRETKSETLETSVYGVLKEAGISVRAQDEIEPALSADLPDNELIVIRPAKEITLIMGYGEAQTIRTQARRVDDLLKERGIEQMETDDIYPSKDAVLTTGMTVRYREAFPLELIVEGKARSLYTYQTTVRELLAMQGIKLQPEDNVSPGLDTVVVKDMLVTVNTTRRAVLTEEQLLPFEVETIEDETLPAGEQLVTKAGRPGIRTQKYQLTLADGLSKEKKLITNKITSQPVKQVVKVGTKPVASVEAVETTPAPVFDTEKATVPLAETPKAATDLDFKKAKTLMVEATAYTNDPASNGSRLYDGRALTATGYDVTDTITYQGLPIIAVDPKVIPLGTKVYVEGVGLAIALDTGGAIKGNKIDVLVDGETTAKQFGRKTIQVWVIPNETTAEAGN</sequence>
<evidence type="ECO:0000313" key="4">
    <source>
        <dbReference type="EMBL" id="MDI3235893.1"/>
    </source>
</evidence>
<evidence type="ECO:0000259" key="3">
    <source>
        <dbReference type="PROSITE" id="PS51109"/>
    </source>
</evidence>
<evidence type="ECO:0000256" key="1">
    <source>
        <dbReference type="ARBA" id="ARBA00022729"/>
    </source>
</evidence>
<dbReference type="PANTHER" id="PTHR39160">
    <property type="entry name" value="CELL WALL-BINDING PROTEIN YOCH"/>
    <property type="match status" value="1"/>
</dbReference>
<protein>
    <submittedName>
        <fullName evidence="4">Ubiquitin-like domain-containing protein</fullName>
    </submittedName>
</protein>
<dbReference type="SUPFAM" id="SSF50685">
    <property type="entry name" value="Barwin-like endoglucanases"/>
    <property type="match status" value="1"/>
</dbReference>
<dbReference type="SMART" id="SM01208">
    <property type="entry name" value="G5"/>
    <property type="match status" value="1"/>
</dbReference>
<keyword evidence="1" id="KW-0732">Signal</keyword>
<reference evidence="4 5" key="1">
    <citation type="submission" date="2023-04" db="EMBL/GenBank/DDBJ databases">
        <title>Antarctic isolates genomes.</title>
        <authorList>
            <person name="Dimov S.G."/>
        </authorList>
    </citation>
    <scope>NUCLEOTIDE SEQUENCE [LARGE SCALE GENOMIC DNA]</scope>
    <source>
        <strain evidence="4 5">AL19</strain>
    </source>
</reference>
<dbReference type="CDD" id="cd14667">
    <property type="entry name" value="3D_containing_proteins"/>
    <property type="match status" value="1"/>
</dbReference>
<keyword evidence="2" id="KW-1133">Transmembrane helix</keyword>
<dbReference type="Gene3D" id="2.40.40.10">
    <property type="entry name" value="RlpA-like domain"/>
    <property type="match status" value="1"/>
</dbReference>
<dbReference type="Pfam" id="PF07501">
    <property type="entry name" value="G5"/>
    <property type="match status" value="1"/>
</dbReference>
<dbReference type="InterPro" id="IPR011098">
    <property type="entry name" value="G5_dom"/>
</dbReference>
<gene>
    <name evidence="4" type="ORF">QK289_12820</name>
</gene>